<evidence type="ECO:0000256" key="3">
    <source>
        <dbReference type="ARBA" id="ARBA00022475"/>
    </source>
</evidence>
<dbReference type="Pfam" id="PF02386">
    <property type="entry name" value="TrkH"/>
    <property type="match status" value="1"/>
</dbReference>
<evidence type="ECO:0000256" key="8">
    <source>
        <dbReference type="SAM" id="Phobius"/>
    </source>
</evidence>
<organism evidence="9 10">
    <name type="scientific">Chryseomicrobium palamuruense</name>
    <dbReference type="NCBI Taxonomy" id="682973"/>
    <lineage>
        <taxon>Bacteria</taxon>
        <taxon>Bacillati</taxon>
        <taxon>Bacillota</taxon>
        <taxon>Bacilli</taxon>
        <taxon>Bacillales</taxon>
        <taxon>Caryophanaceae</taxon>
        <taxon>Chryseomicrobium</taxon>
    </lineage>
</organism>
<keyword evidence="4 8" id="KW-0812">Transmembrane</keyword>
<comment type="subcellular location">
    <subcellularLocation>
        <location evidence="1">Cell membrane</location>
        <topology evidence="1">Multi-pass membrane protein</topology>
    </subcellularLocation>
</comment>
<dbReference type="EMBL" id="JBHSEF010000009">
    <property type="protein sequence ID" value="MFC4353910.1"/>
    <property type="molecule type" value="Genomic_DNA"/>
</dbReference>
<evidence type="ECO:0000256" key="7">
    <source>
        <dbReference type="ARBA" id="ARBA00023136"/>
    </source>
</evidence>
<feature type="transmembrane region" description="Helical" evidence="8">
    <location>
        <begin position="75"/>
        <end position="100"/>
    </location>
</feature>
<proteinExistence type="predicted"/>
<dbReference type="PANTHER" id="PTHR32024">
    <property type="entry name" value="TRK SYSTEM POTASSIUM UPTAKE PROTEIN TRKG-RELATED"/>
    <property type="match status" value="1"/>
</dbReference>
<keyword evidence="7 8" id="KW-0472">Membrane</keyword>
<comment type="caution">
    <text evidence="9">The sequence shown here is derived from an EMBL/GenBank/DDBJ whole genome shotgun (WGS) entry which is preliminary data.</text>
</comment>
<keyword evidence="6" id="KW-0406">Ion transport</keyword>
<feature type="transmembrane region" description="Helical" evidence="8">
    <location>
        <begin position="15"/>
        <end position="37"/>
    </location>
</feature>
<protein>
    <submittedName>
        <fullName evidence="9">Potassium transporter TrkG</fullName>
    </submittedName>
</protein>
<dbReference type="RefSeq" id="WP_378139770.1">
    <property type="nucleotide sequence ID" value="NZ_JBHSEF010000009.1"/>
</dbReference>
<name>A0ABV8USL7_9BACL</name>
<evidence type="ECO:0000313" key="10">
    <source>
        <dbReference type="Proteomes" id="UP001595733"/>
    </source>
</evidence>
<sequence>MFWRFFNWRAYSPPAVIALSFFLMIMIGTILLSLPIAHEGDIEWIDALFFAASATTVTGLGVSDTASTFTVFGEMVLMVLIQFGGIGLMTFSVAVLVSYLPFTGPTGIH</sequence>
<evidence type="ECO:0000256" key="6">
    <source>
        <dbReference type="ARBA" id="ARBA00023065"/>
    </source>
</evidence>
<accession>A0ABV8USL7</accession>
<keyword evidence="2" id="KW-0813">Transport</keyword>
<dbReference type="Proteomes" id="UP001595733">
    <property type="component" value="Unassembled WGS sequence"/>
</dbReference>
<evidence type="ECO:0000256" key="5">
    <source>
        <dbReference type="ARBA" id="ARBA00022989"/>
    </source>
</evidence>
<keyword evidence="3" id="KW-1003">Cell membrane</keyword>
<evidence type="ECO:0000256" key="1">
    <source>
        <dbReference type="ARBA" id="ARBA00004651"/>
    </source>
</evidence>
<evidence type="ECO:0000256" key="2">
    <source>
        <dbReference type="ARBA" id="ARBA00022448"/>
    </source>
</evidence>
<evidence type="ECO:0000256" key="4">
    <source>
        <dbReference type="ARBA" id="ARBA00022692"/>
    </source>
</evidence>
<feature type="transmembrane region" description="Helical" evidence="8">
    <location>
        <begin position="44"/>
        <end position="63"/>
    </location>
</feature>
<gene>
    <name evidence="9" type="ORF">ACFO0S_02365</name>
</gene>
<dbReference type="PANTHER" id="PTHR32024:SF1">
    <property type="entry name" value="KTR SYSTEM POTASSIUM UPTAKE PROTEIN B"/>
    <property type="match status" value="1"/>
</dbReference>
<reference evidence="10" key="1">
    <citation type="journal article" date="2019" name="Int. J. Syst. Evol. Microbiol.">
        <title>The Global Catalogue of Microorganisms (GCM) 10K type strain sequencing project: providing services to taxonomists for standard genome sequencing and annotation.</title>
        <authorList>
            <consortium name="The Broad Institute Genomics Platform"/>
            <consortium name="The Broad Institute Genome Sequencing Center for Infectious Disease"/>
            <person name="Wu L."/>
            <person name="Ma J."/>
        </authorList>
    </citation>
    <scope>NUCLEOTIDE SEQUENCE [LARGE SCALE GENOMIC DNA]</scope>
    <source>
        <strain evidence="10">CCUG 50353</strain>
    </source>
</reference>
<keyword evidence="5 8" id="KW-1133">Transmembrane helix</keyword>
<dbReference type="InterPro" id="IPR003445">
    <property type="entry name" value="Cat_transpt"/>
</dbReference>
<keyword evidence="10" id="KW-1185">Reference proteome</keyword>
<evidence type="ECO:0000313" key="9">
    <source>
        <dbReference type="EMBL" id="MFC4353910.1"/>
    </source>
</evidence>